<gene>
    <name evidence="1" type="ORF">MDA_GLEAN10011432</name>
</gene>
<dbReference type="EMBL" id="KB100897">
    <property type="protein sequence ID" value="ELK37038.1"/>
    <property type="molecule type" value="Genomic_DNA"/>
</dbReference>
<keyword evidence="2" id="KW-1185">Reference proteome</keyword>
<sequence>MACISDAALAVRSSGAAAVPDRPQRERDRGRMVEQCVKQWGMLMGLPILGGAYFKFTNTNSNNPGQHVLDPKETTFMNGGQRYWDPQDLSMKEGCSFLTLPFHQTIRLNPLRKHVMAENRGVKLGSYQPLSLKLEPEPHPHWKPDWKWREPHQGRAYGTSYGTLSSGASMVLLLT</sequence>
<evidence type="ECO:0000313" key="1">
    <source>
        <dbReference type="EMBL" id="ELK37038.1"/>
    </source>
</evidence>
<protein>
    <submittedName>
        <fullName evidence="1">Uncharacterized protein</fullName>
    </submittedName>
</protein>
<organism evidence="1 2">
    <name type="scientific">Myotis davidii</name>
    <name type="common">David's myotis</name>
    <dbReference type="NCBI Taxonomy" id="225400"/>
    <lineage>
        <taxon>Eukaryota</taxon>
        <taxon>Metazoa</taxon>
        <taxon>Chordata</taxon>
        <taxon>Craniata</taxon>
        <taxon>Vertebrata</taxon>
        <taxon>Euteleostomi</taxon>
        <taxon>Mammalia</taxon>
        <taxon>Eutheria</taxon>
        <taxon>Laurasiatheria</taxon>
        <taxon>Chiroptera</taxon>
        <taxon>Yangochiroptera</taxon>
        <taxon>Vespertilionidae</taxon>
        <taxon>Myotis</taxon>
    </lineage>
</organism>
<evidence type="ECO:0000313" key="2">
    <source>
        <dbReference type="Proteomes" id="UP000010556"/>
    </source>
</evidence>
<reference evidence="2" key="1">
    <citation type="journal article" date="2013" name="Science">
        <title>Comparative analysis of bat genomes provides insight into the evolution of flight and immunity.</title>
        <authorList>
            <person name="Zhang G."/>
            <person name="Cowled C."/>
            <person name="Shi Z."/>
            <person name="Huang Z."/>
            <person name="Bishop-Lilly K.A."/>
            <person name="Fang X."/>
            <person name="Wynne J.W."/>
            <person name="Xiong Z."/>
            <person name="Baker M.L."/>
            <person name="Zhao W."/>
            <person name="Tachedjian M."/>
            <person name="Zhu Y."/>
            <person name="Zhou P."/>
            <person name="Jiang X."/>
            <person name="Ng J."/>
            <person name="Yang L."/>
            <person name="Wu L."/>
            <person name="Xiao J."/>
            <person name="Feng Y."/>
            <person name="Chen Y."/>
            <person name="Sun X."/>
            <person name="Zhang Y."/>
            <person name="Marsh G.A."/>
            <person name="Crameri G."/>
            <person name="Broder C.C."/>
            <person name="Frey K.G."/>
            <person name="Wang L.F."/>
            <person name="Wang J."/>
        </authorList>
    </citation>
    <scope>NUCLEOTIDE SEQUENCE [LARGE SCALE GENOMIC DNA]</scope>
</reference>
<accession>L5MH22</accession>
<dbReference type="AlphaFoldDB" id="L5MH22"/>
<proteinExistence type="predicted"/>
<dbReference type="Proteomes" id="UP000010556">
    <property type="component" value="Unassembled WGS sequence"/>
</dbReference>
<name>L5MH22_MYODS</name>